<protein>
    <submittedName>
        <fullName evidence="2">Expressed protein</fullName>
    </submittedName>
</protein>
<dbReference type="AlphaFoldDB" id="A0AAV0BGV8"/>
<feature type="compositionally biased region" description="Low complexity" evidence="1">
    <location>
        <begin position="226"/>
        <end position="248"/>
    </location>
</feature>
<feature type="region of interest" description="Disordered" evidence="1">
    <location>
        <begin position="180"/>
        <end position="248"/>
    </location>
</feature>
<feature type="compositionally biased region" description="Polar residues" evidence="1">
    <location>
        <begin position="180"/>
        <end position="196"/>
    </location>
</feature>
<evidence type="ECO:0000313" key="3">
    <source>
        <dbReference type="Proteomes" id="UP001153365"/>
    </source>
</evidence>
<dbReference type="Proteomes" id="UP001153365">
    <property type="component" value="Unassembled WGS sequence"/>
</dbReference>
<keyword evidence="3" id="KW-1185">Reference proteome</keyword>
<feature type="compositionally biased region" description="Polar residues" evidence="1">
    <location>
        <begin position="131"/>
        <end position="145"/>
    </location>
</feature>
<organism evidence="2 3">
    <name type="scientific">Phakopsora pachyrhizi</name>
    <name type="common">Asian soybean rust disease fungus</name>
    <dbReference type="NCBI Taxonomy" id="170000"/>
    <lineage>
        <taxon>Eukaryota</taxon>
        <taxon>Fungi</taxon>
        <taxon>Dikarya</taxon>
        <taxon>Basidiomycota</taxon>
        <taxon>Pucciniomycotina</taxon>
        <taxon>Pucciniomycetes</taxon>
        <taxon>Pucciniales</taxon>
        <taxon>Phakopsoraceae</taxon>
        <taxon>Phakopsora</taxon>
    </lineage>
</organism>
<feature type="region of interest" description="Disordered" evidence="1">
    <location>
        <begin position="1"/>
        <end position="53"/>
    </location>
</feature>
<feature type="region of interest" description="Disordered" evidence="1">
    <location>
        <begin position="125"/>
        <end position="145"/>
    </location>
</feature>
<sequence>MSLTPPPPPPPPHNLRSAVGASGCKTPRLASLSSRNLTGLPTPGSGPSSSPNQFRQILADITKQVNNSPESRSSLTSSLRSSFQIRRSLTSYSLLSSNSNNNHNHHSSGIGPITRSRSMVISITPRMTPRPSRSNTPMTNENVDFNFTTDSPTYYRRNFLNQGDDLDSLHRLTPLSASSSRIFDSENPGSPLTSSDNRPRVTPMRLRALSSVSNTSSLRTETNSVTTAAEPLTPASSSSSSNPNLSLDNSLLSRARSVAEQPPSMITLRSSIRERRAFEAMEQPSTQSGTKKRRRTTTGLGRL</sequence>
<evidence type="ECO:0000256" key="1">
    <source>
        <dbReference type="SAM" id="MobiDB-lite"/>
    </source>
</evidence>
<gene>
    <name evidence="2" type="ORF">PPACK8108_LOCUS19809</name>
</gene>
<feature type="region of interest" description="Disordered" evidence="1">
    <location>
        <begin position="279"/>
        <end position="303"/>
    </location>
</feature>
<dbReference type="EMBL" id="CALTRL010005720">
    <property type="protein sequence ID" value="CAH7685311.1"/>
    <property type="molecule type" value="Genomic_DNA"/>
</dbReference>
<feature type="compositionally biased region" description="Low complexity" evidence="1">
    <location>
        <begin position="37"/>
        <end position="51"/>
    </location>
</feature>
<feature type="compositionally biased region" description="Pro residues" evidence="1">
    <location>
        <begin position="1"/>
        <end position="13"/>
    </location>
</feature>
<reference evidence="2" key="1">
    <citation type="submission" date="2022-06" db="EMBL/GenBank/DDBJ databases">
        <authorList>
            <consortium name="SYNGENTA / RWTH Aachen University"/>
        </authorList>
    </citation>
    <scope>NUCLEOTIDE SEQUENCE</scope>
</reference>
<feature type="compositionally biased region" description="Polar residues" evidence="1">
    <location>
        <begin position="210"/>
        <end position="225"/>
    </location>
</feature>
<proteinExistence type="predicted"/>
<evidence type="ECO:0000313" key="2">
    <source>
        <dbReference type="EMBL" id="CAH7685311.1"/>
    </source>
</evidence>
<accession>A0AAV0BGV8</accession>
<name>A0AAV0BGV8_PHAPC</name>
<comment type="caution">
    <text evidence="2">The sequence shown here is derived from an EMBL/GenBank/DDBJ whole genome shotgun (WGS) entry which is preliminary data.</text>
</comment>